<keyword evidence="3" id="KW-1185">Reference proteome</keyword>
<accession>A0A6G9QQL3</accession>
<evidence type="ECO:0000313" key="3">
    <source>
        <dbReference type="Proteomes" id="UP000502608"/>
    </source>
</evidence>
<proteinExistence type="predicted"/>
<feature type="transmembrane region" description="Helical" evidence="1">
    <location>
        <begin position="51"/>
        <end position="73"/>
    </location>
</feature>
<feature type="transmembrane region" description="Helical" evidence="1">
    <location>
        <begin position="107"/>
        <end position="133"/>
    </location>
</feature>
<keyword evidence="2" id="KW-0614">Plasmid</keyword>
<dbReference type="EMBL" id="CP050314">
    <property type="protein sequence ID" value="QIR16355.1"/>
    <property type="molecule type" value="Genomic_DNA"/>
</dbReference>
<feature type="transmembrane region" description="Helical" evidence="1">
    <location>
        <begin position="181"/>
        <end position="199"/>
    </location>
</feature>
<dbReference type="RefSeq" id="WP_167680204.1">
    <property type="nucleotide sequence ID" value="NZ_CP050314.1"/>
</dbReference>
<feature type="transmembrane region" description="Helical" evidence="1">
    <location>
        <begin position="7"/>
        <end position="31"/>
    </location>
</feature>
<keyword evidence="1" id="KW-1133">Transmembrane helix</keyword>
<dbReference type="Proteomes" id="UP000502608">
    <property type="component" value="Plasmid pPN3F2_1"/>
</dbReference>
<organism evidence="2 3">
    <name type="scientific">Shewanella aestuarii</name>
    <dbReference type="NCBI Taxonomy" id="1028752"/>
    <lineage>
        <taxon>Bacteria</taxon>
        <taxon>Pseudomonadati</taxon>
        <taxon>Pseudomonadota</taxon>
        <taxon>Gammaproteobacteria</taxon>
        <taxon>Alteromonadales</taxon>
        <taxon>Shewanellaceae</taxon>
        <taxon>Shewanella</taxon>
    </lineage>
</organism>
<feature type="transmembrane region" description="Helical" evidence="1">
    <location>
        <begin position="211"/>
        <end position="232"/>
    </location>
</feature>
<keyword evidence="1" id="KW-0812">Transmembrane</keyword>
<geneLocation type="plasmid" evidence="2 3">
    <name>pPN3F2_1</name>
</geneLocation>
<sequence length="276" mass="30358">MNILVEFLSIISDVILNLAIAFAAILIPILLFNVLQKLFVTGIKNRPGLMLRLIGLLAVPIHELSHAFMCIIFKHKIDKVVLFNLTCSNKALGYVEHRYSPTSAFQLIGCFFIGIAPIFGGLFAISLLTIGMLDNGHQWLLELTSIGAALRIESPIDIILLSQSCFASTIQLITVEFNSNSLMTIFWFMLVASIGLYLSPSKADLQGSLKGFIVIIIGLVSIQCFTSTQLNFTFIEAMLIPLSTILTMTLCLSLALFVLTIAISTIISHLFTSKRN</sequence>
<evidence type="ECO:0000313" key="2">
    <source>
        <dbReference type="EMBL" id="QIR16355.1"/>
    </source>
</evidence>
<dbReference type="KEGG" id="saes:HBH39_17875"/>
<gene>
    <name evidence="2" type="ORF">HBH39_17875</name>
</gene>
<name>A0A6G9QQL3_9GAMM</name>
<keyword evidence="1" id="KW-0472">Membrane</keyword>
<evidence type="ECO:0008006" key="4">
    <source>
        <dbReference type="Google" id="ProtNLM"/>
    </source>
</evidence>
<evidence type="ECO:0000256" key="1">
    <source>
        <dbReference type="SAM" id="Phobius"/>
    </source>
</evidence>
<protein>
    <recommendedName>
        <fullName evidence="4">M50 family metallopeptidase</fullName>
    </recommendedName>
</protein>
<feature type="transmembrane region" description="Helical" evidence="1">
    <location>
        <begin position="238"/>
        <end position="271"/>
    </location>
</feature>
<dbReference type="AlphaFoldDB" id="A0A6G9QQL3"/>
<reference evidence="2 3" key="1">
    <citation type="submission" date="2020-03" db="EMBL/GenBank/DDBJ databases">
        <title>Complete genome sequence of Shewanella sp.</title>
        <authorList>
            <person name="Kim Y.-S."/>
            <person name="Kim S.-J."/>
            <person name="Jung H.-K."/>
            <person name="Kim K.-H."/>
        </authorList>
    </citation>
    <scope>NUCLEOTIDE SEQUENCE [LARGE SCALE GENOMIC DNA]</scope>
    <source>
        <strain evidence="2 3">PN3F2</strain>
        <plasmid evidence="2 3">pPN3F2_1</plasmid>
    </source>
</reference>